<reference evidence="1 2" key="1">
    <citation type="submission" date="2020-04" db="EMBL/GenBank/DDBJ databases">
        <title>MicrobeNet Type strains.</title>
        <authorList>
            <person name="Nicholson A.C."/>
        </authorList>
    </citation>
    <scope>NUCLEOTIDE SEQUENCE [LARGE SCALE GENOMIC DNA]</scope>
    <source>
        <strain evidence="1 2">DSM 44445</strain>
    </source>
</reference>
<dbReference type="PANTHER" id="PTHR48098:SF1">
    <property type="entry name" value="DIACYLGLYCEROL ACYLTRANSFERASE_MYCOLYLTRANSFERASE AG85A"/>
    <property type="match status" value="1"/>
</dbReference>
<evidence type="ECO:0000313" key="1">
    <source>
        <dbReference type="EMBL" id="NKY86748.1"/>
    </source>
</evidence>
<dbReference type="EMBL" id="JAAXPE010000012">
    <property type="protein sequence ID" value="NKY86748.1"/>
    <property type="molecule type" value="Genomic_DNA"/>
</dbReference>
<sequence length="347" mass="36897">MVFVGKVPGVRATAYPVAYLVAAALLWILTAPPAAAGSPARIVRETAGPGRALTIEVYSPSMDRVIPLQVLRANDFHTPAPTLYLLNGAGGGEDAATWLAQTDAADFFADKQVNVVVPMEGAFSYYTDWEHDDPGLARKLKNNGRNKWATFLTEELPPVVDSAFGTTGANALAGISMAGTSVLDLAIEAPALYRSVAAYSGCAMTSDPIGQSFVSLVVGLGKGDAKNMWGPVGGAGWREHDPYLHADRLPRIPMYISSASGLPGRHDTLSDPSVRADSRILANQVLLGGGIESAANYCTVKLAERTRALGRTDITYNFHPAGTHSWGYWQDDLHRSWPMMAAAIGAN</sequence>
<dbReference type="InterPro" id="IPR029058">
    <property type="entry name" value="AB_hydrolase_fold"/>
</dbReference>
<proteinExistence type="predicted"/>
<dbReference type="Pfam" id="PF00756">
    <property type="entry name" value="Esterase"/>
    <property type="match status" value="1"/>
</dbReference>
<accession>A0A7X6LY82</accession>
<evidence type="ECO:0000313" key="2">
    <source>
        <dbReference type="Proteomes" id="UP000523447"/>
    </source>
</evidence>
<dbReference type="AlphaFoldDB" id="A0A7X6LY82"/>
<name>A0A7X6LY82_9NOCA</name>
<dbReference type="InterPro" id="IPR000801">
    <property type="entry name" value="Esterase-like"/>
</dbReference>
<comment type="caution">
    <text evidence="1">The sequence shown here is derived from an EMBL/GenBank/DDBJ whole genome shotgun (WGS) entry which is preliminary data.</text>
</comment>
<dbReference type="GO" id="GO:0016747">
    <property type="term" value="F:acyltransferase activity, transferring groups other than amino-acyl groups"/>
    <property type="evidence" value="ECO:0007669"/>
    <property type="project" value="TreeGrafter"/>
</dbReference>
<dbReference type="PANTHER" id="PTHR48098">
    <property type="entry name" value="ENTEROCHELIN ESTERASE-RELATED"/>
    <property type="match status" value="1"/>
</dbReference>
<protein>
    <submittedName>
        <fullName evidence="1">Esterase family protein</fullName>
    </submittedName>
</protein>
<dbReference type="Gene3D" id="3.40.50.1820">
    <property type="entry name" value="alpha/beta hydrolase"/>
    <property type="match status" value="1"/>
</dbReference>
<dbReference type="InterPro" id="IPR050583">
    <property type="entry name" value="Mycobacterial_A85_antigen"/>
</dbReference>
<keyword evidence="2" id="KW-1185">Reference proteome</keyword>
<dbReference type="SUPFAM" id="SSF53474">
    <property type="entry name" value="alpha/beta-Hydrolases"/>
    <property type="match status" value="1"/>
</dbReference>
<dbReference type="Proteomes" id="UP000523447">
    <property type="component" value="Unassembled WGS sequence"/>
</dbReference>
<dbReference type="RefSeq" id="WP_040721189.1">
    <property type="nucleotide sequence ID" value="NZ_CAWPHS010000004.1"/>
</dbReference>
<organism evidence="1 2">
    <name type="scientific">Nocardia veterana</name>
    <dbReference type="NCBI Taxonomy" id="132249"/>
    <lineage>
        <taxon>Bacteria</taxon>
        <taxon>Bacillati</taxon>
        <taxon>Actinomycetota</taxon>
        <taxon>Actinomycetes</taxon>
        <taxon>Mycobacteriales</taxon>
        <taxon>Nocardiaceae</taxon>
        <taxon>Nocardia</taxon>
    </lineage>
</organism>
<gene>
    <name evidence="1" type="ORF">HGA07_14030</name>
</gene>